<feature type="modified residue" description="4-aspartylphosphate" evidence="1">
    <location>
        <position position="66"/>
    </location>
</feature>
<dbReference type="AlphaFoldDB" id="A0A923S3M7"/>
<proteinExistence type="predicted"/>
<dbReference type="Pfam" id="PF00072">
    <property type="entry name" value="Response_reg"/>
    <property type="match status" value="1"/>
</dbReference>
<dbReference type="CDD" id="cd17557">
    <property type="entry name" value="REC_Rcp-like"/>
    <property type="match status" value="1"/>
</dbReference>
<dbReference type="Proteomes" id="UP000596827">
    <property type="component" value="Unassembled WGS sequence"/>
</dbReference>
<reference evidence="3" key="1">
    <citation type="submission" date="2020-08" db="EMBL/GenBank/DDBJ databases">
        <title>Ramlibacter sp. GTP1 16S ribosomal RNA gene genome sequencing and assembly.</title>
        <authorList>
            <person name="Kang M."/>
        </authorList>
    </citation>
    <scope>NUCLEOTIDE SEQUENCE</scope>
    <source>
        <strain evidence="3">GTP1</strain>
    </source>
</reference>
<sequence length="148" mass="16523">MAEEIILVVEDDPDHRELIVLALETRCERSRIAVAVSGEDALDYLHARGAHTGRDPRRLPRLVILDLRMARMDGVAVLKAIRGDSTTASIPVVMLSAVTDRAELDRCYEAGANSVVRKSVQLEELRAKIGKVYDFWITVNEANRNSRV</sequence>
<evidence type="ECO:0000313" key="3">
    <source>
        <dbReference type="EMBL" id="MBC5765998.1"/>
    </source>
</evidence>
<dbReference type="PROSITE" id="PS50110">
    <property type="entry name" value="RESPONSE_REGULATORY"/>
    <property type="match status" value="1"/>
</dbReference>
<dbReference type="Gene3D" id="3.40.50.2300">
    <property type="match status" value="1"/>
</dbReference>
<dbReference type="GO" id="GO:0000160">
    <property type="term" value="P:phosphorelay signal transduction system"/>
    <property type="evidence" value="ECO:0007669"/>
    <property type="project" value="InterPro"/>
</dbReference>
<accession>A0A923S3M7</accession>
<dbReference type="InterPro" id="IPR011006">
    <property type="entry name" value="CheY-like_superfamily"/>
</dbReference>
<gene>
    <name evidence="3" type="ORF">H8R02_16140</name>
</gene>
<feature type="domain" description="Response regulatory" evidence="2">
    <location>
        <begin position="5"/>
        <end position="133"/>
    </location>
</feature>
<protein>
    <submittedName>
        <fullName evidence="3">Response regulator</fullName>
    </submittedName>
</protein>
<dbReference type="SMART" id="SM00448">
    <property type="entry name" value="REC"/>
    <property type="match status" value="1"/>
</dbReference>
<dbReference type="PANTHER" id="PTHR44520">
    <property type="entry name" value="RESPONSE REGULATOR RCP1-RELATED"/>
    <property type="match status" value="1"/>
</dbReference>
<name>A0A923S3M7_9BURK</name>
<evidence type="ECO:0000256" key="1">
    <source>
        <dbReference type="PROSITE-ProRule" id="PRU00169"/>
    </source>
</evidence>
<dbReference type="PANTHER" id="PTHR44520:SF1">
    <property type="entry name" value="TWO-COMPONENT SYSTEM REGULATORY PROTEIN"/>
    <property type="match status" value="1"/>
</dbReference>
<organism evidence="3 4">
    <name type="scientific">Ramlibacter albus</name>
    <dbReference type="NCBI Taxonomy" id="2079448"/>
    <lineage>
        <taxon>Bacteria</taxon>
        <taxon>Pseudomonadati</taxon>
        <taxon>Pseudomonadota</taxon>
        <taxon>Betaproteobacteria</taxon>
        <taxon>Burkholderiales</taxon>
        <taxon>Comamonadaceae</taxon>
        <taxon>Ramlibacter</taxon>
    </lineage>
</organism>
<dbReference type="EMBL" id="JACORU010000005">
    <property type="protein sequence ID" value="MBC5765998.1"/>
    <property type="molecule type" value="Genomic_DNA"/>
</dbReference>
<dbReference type="InterPro" id="IPR052893">
    <property type="entry name" value="TCS_response_regulator"/>
</dbReference>
<evidence type="ECO:0000259" key="2">
    <source>
        <dbReference type="PROSITE" id="PS50110"/>
    </source>
</evidence>
<evidence type="ECO:0000313" key="4">
    <source>
        <dbReference type="Proteomes" id="UP000596827"/>
    </source>
</evidence>
<dbReference type="RefSeq" id="WP_187082461.1">
    <property type="nucleotide sequence ID" value="NZ_JACORU010000005.1"/>
</dbReference>
<dbReference type="InterPro" id="IPR001789">
    <property type="entry name" value="Sig_transdc_resp-reg_receiver"/>
</dbReference>
<dbReference type="SUPFAM" id="SSF52172">
    <property type="entry name" value="CheY-like"/>
    <property type="match status" value="1"/>
</dbReference>
<comment type="caution">
    <text evidence="3">The sequence shown here is derived from an EMBL/GenBank/DDBJ whole genome shotgun (WGS) entry which is preliminary data.</text>
</comment>
<keyword evidence="4" id="KW-1185">Reference proteome</keyword>
<keyword evidence="1" id="KW-0597">Phosphoprotein</keyword>